<keyword evidence="1" id="KW-1133">Transmembrane helix</keyword>
<protein>
    <submittedName>
        <fullName evidence="2">Uncharacterized protein</fullName>
    </submittedName>
</protein>
<accession>L0P8E0</accession>
<evidence type="ECO:0000313" key="3">
    <source>
        <dbReference type="Proteomes" id="UP000010422"/>
    </source>
</evidence>
<feature type="transmembrane region" description="Helical" evidence="1">
    <location>
        <begin position="9"/>
        <end position="32"/>
    </location>
</feature>
<keyword evidence="1" id="KW-0472">Membrane</keyword>
<proteinExistence type="predicted"/>
<feature type="transmembrane region" description="Helical" evidence="1">
    <location>
        <begin position="52"/>
        <end position="76"/>
    </location>
</feature>
<name>L0P8E0_PNEJI</name>
<dbReference type="AlphaFoldDB" id="L0P8E0"/>
<dbReference type="VEuPathDB" id="FungiDB:PNEJI1_003466"/>
<dbReference type="InParanoid" id="L0P8E0"/>
<comment type="caution">
    <text evidence="2">The sequence shown here is derived from an EMBL/GenBank/DDBJ whole genome shotgun (WGS) entry which is preliminary data.</text>
</comment>
<evidence type="ECO:0000313" key="2">
    <source>
        <dbReference type="EMBL" id="CCJ28653.1"/>
    </source>
</evidence>
<dbReference type="Proteomes" id="UP000010422">
    <property type="component" value="Unassembled WGS sequence"/>
</dbReference>
<evidence type="ECO:0000256" key="1">
    <source>
        <dbReference type="SAM" id="Phobius"/>
    </source>
</evidence>
<gene>
    <name evidence="2" type="ORF">PNEJI1_003466</name>
</gene>
<sequence>MKDFRYTRFIFFDIAFLHPKSFVFAVEILPFSDVDSLYLLKDIGTNRFSEQFNAITLLLIKPVNVFICSIEIFVIFSRKILNSFSNI</sequence>
<dbReference type="EMBL" id="CAKM01000102">
    <property type="protein sequence ID" value="CCJ28653.1"/>
    <property type="molecule type" value="Genomic_DNA"/>
</dbReference>
<organism evidence="3">
    <name type="scientific">Pneumocystis jirovecii</name>
    <name type="common">Human pneumocystis pneumonia agent</name>
    <dbReference type="NCBI Taxonomy" id="42068"/>
    <lineage>
        <taxon>Eukaryota</taxon>
        <taxon>Fungi</taxon>
        <taxon>Dikarya</taxon>
        <taxon>Ascomycota</taxon>
        <taxon>Taphrinomycotina</taxon>
        <taxon>Pneumocystomycetes</taxon>
        <taxon>Pneumocystaceae</taxon>
        <taxon>Pneumocystis</taxon>
    </lineage>
</organism>
<reference evidence="2 3" key="1">
    <citation type="journal article" date="2012" name="MBio">
        <title>De novo assembly of the Pneumocystis jirovecii genome from a single bronchoalveolar lavage fluid specimen from a patient.</title>
        <authorList>
            <person name="Cisse O.H."/>
            <person name="Pagni M."/>
            <person name="Hauser P.M."/>
        </authorList>
    </citation>
    <scope>NUCLEOTIDE SEQUENCE [LARGE SCALE GENOMIC DNA]</scope>
    <source>
        <strain evidence="2 3">SE8</strain>
    </source>
</reference>
<keyword evidence="1" id="KW-0812">Transmembrane</keyword>